<dbReference type="SUPFAM" id="SSF47203">
    <property type="entry name" value="Acyl-CoA dehydrogenase C-terminal domain-like"/>
    <property type="match status" value="1"/>
</dbReference>
<dbReference type="Pfam" id="PF08028">
    <property type="entry name" value="Acyl-CoA_dh_2"/>
    <property type="match status" value="1"/>
</dbReference>
<dbReference type="AlphaFoldDB" id="A0A840ATD8"/>
<evidence type="ECO:0000259" key="2">
    <source>
        <dbReference type="Pfam" id="PF02771"/>
    </source>
</evidence>
<proteinExistence type="predicted"/>
<dbReference type="GO" id="GO:0050660">
    <property type="term" value="F:flavin adenine dinucleotide binding"/>
    <property type="evidence" value="ECO:0007669"/>
    <property type="project" value="InterPro"/>
</dbReference>
<dbReference type="InterPro" id="IPR046373">
    <property type="entry name" value="Acyl-CoA_Oxase/DH_mid-dom_sf"/>
</dbReference>
<dbReference type="PANTHER" id="PTHR43884">
    <property type="entry name" value="ACYL-COA DEHYDROGENASE"/>
    <property type="match status" value="1"/>
</dbReference>
<reference evidence="4 5" key="1">
    <citation type="submission" date="2020-08" db="EMBL/GenBank/DDBJ databases">
        <title>Genomic Encyclopedia of Type Strains, Phase IV (KMG-IV): sequencing the most valuable type-strain genomes for metagenomic binning, comparative biology and taxonomic classification.</title>
        <authorList>
            <person name="Goeker M."/>
        </authorList>
    </citation>
    <scope>NUCLEOTIDE SEQUENCE [LARGE SCALE GENOMIC DNA]</scope>
    <source>
        <strain evidence="4 5">DSM 25966</strain>
    </source>
</reference>
<name>A0A840ATD8_9HYPH</name>
<dbReference type="PANTHER" id="PTHR43884:SF12">
    <property type="entry name" value="ISOVALERYL-COA DEHYDROGENASE, MITOCHONDRIAL-RELATED"/>
    <property type="match status" value="1"/>
</dbReference>
<comment type="caution">
    <text evidence="4">The sequence shown here is derived from an EMBL/GenBank/DDBJ whole genome shotgun (WGS) entry which is preliminary data.</text>
</comment>
<evidence type="ECO:0000259" key="3">
    <source>
        <dbReference type="Pfam" id="PF08028"/>
    </source>
</evidence>
<dbReference type="Pfam" id="PF02771">
    <property type="entry name" value="Acyl-CoA_dh_N"/>
    <property type="match status" value="1"/>
</dbReference>
<dbReference type="EMBL" id="JACIDS010000004">
    <property type="protein sequence ID" value="MBB3932081.1"/>
    <property type="molecule type" value="Genomic_DNA"/>
</dbReference>
<dbReference type="NCBIfam" id="TIGR04022">
    <property type="entry name" value="sulfur_SfnB"/>
    <property type="match status" value="1"/>
</dbReference>
<dbReference type="InterPro" id="IPR013786">
    <property type="entry name" value="AcylCoA_DH/ox_N"/>
</dbReference>
<feature type="domain" description="Acyl-CoA dehydrogenase/oxidase N-terminal" evidence="2">
    <location>
        <begin position="44"/>
        <end position="142"/>
    </location>
</feature>
<accession>A0A840ATD8</accession>
<dbReference type="GO" id="GO:0006552">
    <property type="term" value="P:L-leucine catabolic process"/>
    <property type="evidence" value="ECO:0007669"/>
    <property type="project" value="TreeGrafter"/>
</dbReference>
<dbReference type="Gene3D" id="1.20.140.10">
    <property type="entry name" value="Butyryl-CoA Dehydrogenase, subunit A, domain 3"/>
    <property type="match status" value="1"/>
</dbReference>
<keyword evidence="1" id="KW-0560">Oxidoreductase</keyword>
<dbReference type="PIRSF" id="PIRSF016578">
    <property type="entry name" value="HsaA"/>
    <property type="match status" value="1"/>
</dbReference>
<dbReference type="Gene3D" id="1.10.540.10">
    <property type="entry name" value="Acyl-CoA dehydrogenase/oxidase, N-terminal domain"/>
    <property type="match status" value="1"/>
</dbReference>
<dbReference type="RefSeq" id="WP_183399750.1">
    <property type="nucleotide sequence ID" value="NZ_JACIDS010000004.1"/>
</dbReference>
<protein>
    <submittedName>
        <fullName evidence="4">SfnB family sulfur acquisition oxidoreductase</fullName>
    </submittedName>
</protein>
<evidence type="ECO:0000313" key="5">
    <source>
        <dbReference type="Proteomes" id="UP000553963"/>
    </source>
</evidence>
<dbReference type="InterPro" id="IPR037069">
    <property type="entry name" value="AcylCoA_DH/ox_N_sf"/>
</dbReference>
<evidence type="ECO:0000313" key="4">
    <source>
        <dbReference type="EMBL" id="MBB3932081.1"/>
    </source>
</evidence>
<dbReference type="SUPFAM" id="SSF56645">
    <property type="entry name" value="Acyl-CoA dehydrogenase NM domain-like"/>
    <property type="match status" value="1"/>
</dbReference>
<dbReference type="Proteomes" id="UP000553963">
    <property type="component" value="Unassembled WGS sequence"/>
</dbReference>
<feature type="domain" description="Acyl-CoA dehydrogenase C-terminal" evidence="3">
    <location>
        <begin position="262"/>
        <end position="395"/>
    </location>
</feature>
<dbReference type="Gene3D" id="2.40.110.10">
    <property type="entry name" value="Butyryl-CoA Dehydrogenase, subunit A, domain 2"/>
    <property type="match status" value="1"/>
</dbReference>
<evidence type="ECO:0000256" key="1">
    <source>
        <dbReference type="ARBA" id="ARBA00023002"/>
    </source>
</evidence>
<dbReference type="InterPro" id="IPR013107">
    <property type="entry name" value="Acyl-CoA_DH_C"/>
</dbReference>
<dbReference type="InterPro" id="IPR036250">
    <property type="entry name" value="AcylCo_DH-like_C"/>
</dbReference>
<dbReference type="InterPro" id="IPR023922">
    <property type="entry name" value="S04_starv_induced_SfnB"/>
</dbReference>
<keyword evidence="5" id="KW-1185">Reference proteome</keyword>
<organism evidence="4 5">
    <name type="scientific">Kaistia hirudinis</name>
    <dbReference type="NCBI Taxonomy" id="1293440"/>
    <lineage>
        <taxon>Bacteria</taxon>
        <taxon>Pseudomonadati</taxon>
        <taxon>Pseudomonadota</taxon>
        <taxon>Alphaproteobacteria</taxon>
        <taxon>Hyphomicrobiales</taxon>
        <taxon>Kaistiaceae</taxon>
        <taxon>Kaistia</taxon>
    </lineage>
</organism>
<dbReference type="GO" id="GO:0008470">
    <property type="term" value="F:3-methylbutanoyl-CoA dehydrogenase activity"/>
    <property type="evidence" value="ECO:0007669"/>
    <property type="project" value="TreeGrafter"/>
</dbReference>
<gene>
    <name evidence="4" type="ORF">GGR25_003139</name>
</gene>
<dbReference type="InterPro" id="IPR009100">
    <property type="entry name" value="AcylCoA_DH/oxidase_NM_dom_sf"/>
</dbReference>
<sequence>MSAVVDIRRATRVNAPDENFAPRPRPSGPAHVITSDAEAIEIARHLAADFAKDAALRDREGLLPLDELDAFSQSGLWGINIPKAYGGAGVSYVTLTEVIKIISAADPSIGQIPQNHLSILEHIASDGTEEQKRFFFGEVLKGIRFGNAFSEKNTANVGTFETRIVEDGDNVVVNGQKFYATGALLAHIVPIVGLDEDGNSFLAFADRDAPGLTVINDWSSFGQRTTASGTVIAENVRVPKSRVVAAYKAFARPTAAGPISQIIQAAVDTGIARGTIEDTIAFIRTRARAWVDSGRDKATEDPFTISAVGDLEIRLHAAEAILERAARLIDVALADPNEDTVAEAAVATAEAKVLSTEIAILAANKLFELGGTRSTLAAHGLDRHWRNARTHTLHDPVRWKYFHIGNFYLNGVKPTRHAWL</sequence>